<dbReference type="Pfam" id="PF14543">
    <property type="entry name" value="TAXi_N"/>
    <property type="match status" value="1"/>
</dbReference>
<evidence type="ECO:0000313" key="3">
    <source>
        <dbReference type="EMBL" id="CAA2614234.1"/>
    </source>
</evidence>
<dbReference type="InterPro" id="IPR021109">
    <property type="entry name" value="Peptidase_aspartic_dom_sf"/>
</dbReference>
<dbReference type="InterPro" id="IPR001461">
    <property type="entry name" value="Aspartic_peptidase_A1"/>
</dbReference>
<dbReference type="AlphaFoldDB" id="A0A7I8I929"/>
<sequence>MLMALDTSNDAAWLPCPACAGCSSSSIIFNSGKSSSFSPILCGDGTRCFFNMTYGGSSFQAALSRDTLHIAGDDFPGYAFGCLKRVRGSSLPPQGLLGLGRGPLSLLSQTHETYRSTFSYCLPGLRSGNFSGSLRLGPAAQPVNIKTTPLLSNPRRPTLYYVNMTGIRVGRRLAAIPPAALAFDPATGAGTVFDSGTMFTRLVAPAYAAVRDEFRRRVAAKNENALIHSTAGSTVCLAMAAAPDNVNSVLNVIANMQQQNHRILFDAPNRRLGVARELCTV</sequence>
<comment type="similarity">
    <text evidence="1">Belongs to the peptidase A1 family.</text>
</comment>
<dbReference type="EMBL" id="CACRZD030000001">
    <property type="protein sequence ID" value="CAA6654038.1"/>
    <property type="molecule type" value="Genomic_DNA"/>
</dbReference>
<dbReference type="InterPro" id="IPR032799">
    <property type="entry name" value="TAXi_C"/>
</dbReference>
<accession>A0A7I8I929</accession>
<organism evidence="3">
    <name type="scientific">Spirodela intermedia</name>
    <name type="common">Intermediate duckweed</name>
    <dbReference type="NCBI Taxonomy" id="51605"/>
    <lineage>
        <taxon>Eukaryota</taxon>
        <taxon>Viridiplantae</taxon>
        <taxon>Streptophyta</taxon>
        <taxon>Embryophyta</taxon>
        <taxon>Tracheophyta</taxon>
        <taxon>Spermatophyta</taxon>
        <taxon>Magnoliopsida</taxon>
        <taxon>Liliopsida</taxon>
        <taxon>Araceae</taxon>
        <taxon>Lemnoideae</taxon>
        <taxon>Spirodela</taxon>
    </lineage>
</organism>
<evidence type="ECO:0000313" key="4">
    <source>
        <dbReference type="Proteomes" id="UP001189122"/>
    </source>
</evidence>
<evidence type="ECO:0000259" key="2">
    <source>
        <dbReference type="PROSITE" id="PS51767"/>
    </source>
</evidence>
<dbReference type="Gene3D" id="2.40.70.10">
    <property type="entry name" value="Acid Proteases"/>
    <property type="match status" value="3"/>
</dbReference>
<proteinExistence type="inferred from homology"/>
<dbReference type="InterPro" id="IPR033121">
    <property type="entry name" value="PEPTIDASE_A1"/>
</dbReference>
<feature type="domain" description="Peptidase A1" evidence="2">
    <location>
        <begin position="1"/>
        <end position="281"/>
    </location>
</feature>
<dbReference type="SUPFAM" id="SSF50630">
    <property type="entry name" value="Acid proteases"/>
    <property type="match status" value="1"/>
</dbReference>
<protein>
    <recommendedName>
        <fullName evidence="2">Peptidase A1 domain-containing protein</fullName>
    </recommendedName>
</protein>
<keyword evidence="4" id="KW-1185">Reference proteome</keyword>
<dbReference type="Proteomes" id="UP001189122">
    <property type="component" value="Unassembled WGS sequence"/>
</dbReference>
<dbReference type="PANTHER" id="PTHR13683:SF798">
    <property type="entry name" value="ASPARTYL PROTEASE AED3-LIKE"/>
    <property type="match status" value="1"/>
</dbReference>
<dbReference type="EMBL" id="LR743588">
    <property type="protein sequence ID" value="CAA2614234.1"/>
    <property type="molecule type" value="Genomic_DNA"/>
</dbReference>
<dbReference type="PANTHER" id="PTHR13683">
    <property type="entry name" value="ASPARTYL PROTEASES"/>
    <property type="match status" value="1"/>
</dbReference>
<evidence type="ECO:0000256" key="1">
    <source>
        <dbReference type="ARBA" id="ARBA00007447"/>
    </source>
</evidence>
<name>A0A7I8I929_SPIIN</name>
<gene>
    <name evidence="3" type="ORF">SI7747_01000628</name>
</gene>
<dbReference type="PROSITE" id="PS51767">
    <property type="entry name" value="PEPTIDASE_A1"/>
    <property type="match status" value="1"/>
</dbReference>
<dbReference type="GO" id="GO:0004190">
    <property type="term" value="F:aspartic-type endopeptidase activity"/>
    <property type="evidence" value="ECO:0007669"/>
    <property type="project" value="InterPro"/>
</dbReference>
<dbReference type="GO" id="GO:0006508">
    <property type="term" value="P:proteolysis"/>
    <property type="evidence" value="ECO:0007669"/>
    <property type="project" value="InterPro"/>
</dbReference>
<reference evidence="3 4" key="1">
    <citation type="submission" date="2019-12" db="EMBL/GenBank/DDBJ databases">
        <authorList>
            <person name="Scholz U."/>
            <person name="Mascher M."/>
            <person name="Fiebig A."/>
        </authorList>
    </citation>
    <scope>NUCLEOTIDE SEQUENCE</scope>
</reference>
<dbReference type="Pfam" id="PF14541">
    <property type="entry name" value="TAXi_C"/>
    <property type="match status" value="1"/>
</dbReference>
<dbReference type="InterPro" id="IPR032861">
    <property type="entry name" value="TAXi_N"/>
</dbReference>